<comment type="similarity">
    <text evidence="3">In the N-terminal section; belongs to the NADH:flavin oxidoreductase/NADH oxidase family.</text>
</comment>
<keyword evidence="13" id="KW-1185">Reference proteome</keyword>
<dbReference type="SUPFAM" id="SSF51395">
    <property type="entry name" value="FMN-linked oxidoreductases"/>
    <property type="match status" value="1"/>
</dbReference>
<organism evidence="12 13">
    <name type="scientific">Streptomyces boluensis</name>
    <dbReference type="NCBI Taxonomy" id="1775135"/>
    <lineage>
        <taxon>Bacteria</taxon>
        <taxon>Bacillati</taxon>
        <taxon>Actinomycetota</taxon>
        <taxon>Actinomycetes</taxon>
        <taxon>Kitasatosporales</taxon>
        <taxon>Streptomycetaceae</taxon>
        <taxon>Streptomyces</taxon>
    </lineage>
</organism>
<evidence type="ECO:0000256" key="1">
    <source>
        <dbReference type="ARBA" id="ARBA00001917"/>
    </source>
</evidence>
<name>A0A964XML4_9ACTN</name>
<evidence type="ECO:0000313" key="13">
    <source>
        <dbReference type="Proteomes" id="UP000598297"/>
    </source>
</evidence>
<evidence type="ECO:0000256" key="4">
    <source>
        <dbReference type="ARBA" id="ARBA00022630"/>
    </source>
</evidence>
<dbReference type="GO" id="GO:0008670">
    <property type="term" value="F:2,4-dienoyl-CoA reductase (NADPH) activity"/>
    <property type="evidence" value="ECO:0007669"/>
    <property type="project" value="TreeGrafter"/>
</dbReference>
<dbReference type="PANTHER" id="PTHR42917:SF2">
    <property type="entry name" value="2,4-DIENOYL-COA REDUCTASE [(2E)-ENOYL-COA-PRODUCING]"/>
    <property type="match status" value="1"/>
</dbReference>
<dbReference type="PRINTS" id="PR00411">
    <property type="entry name" value="PNDRDTASEI"/>
</dbReference>
<evidence type="ECO:0000256" key="7">
    <source>
        <dbReference type="ARBA" id="ARBA00023002"/>
    </source>
</evidence>
<dbReference type="Pfam" id="PF00724">
    <property type="entry name" value="Oxidored_FMN"/>
    <property type="match status" value="1"/>
</dbReference>
<dbReference type="GO" id="GO:0051536">
    <property type="term" value="F:iron-sulfur cluster binding"/>
    <property type="evidence" value="ECO:0007669"/>
    <property type="project" value="UniProtKB-KW"/>
</dbReference>
<dbReference type="Pfam" id="PF07992">
    <property type="entry name" value="Pyr_redox_2"/>
    <property type="match status" value="1"/>
</dbReference>
<evidence type="ECO:0000256" key="5">
    <source>
        <dbReference type="ARBA" id="ARBA00022643"/>
    </source>
</evidence>
<comment type="cofactor">
    <cofactor evidence="1">
        <name>FMN</name>
        <dbReference type="ChEBI" id="CHEBI:58210"/>
    </cofactor>
</comment>
<dbReference type="Proteomes" id="UP000598297">
    <property type="component" value="Unassembled WGS sequence"/>
</dbReference>
<dbReference type="SUPFAM" id="SSF51905">
    <property type="entry name" value="FAD/NAD(P)-binding domain"/>
    <property type="match status" value="1"/>
</dbReference>
<dbReference type="InterPro" id="IPR051793">
    <property type="entry name" value="NADH:flavin_oxidoreductase"/>
</dbReference>
<comment type="cofactor">
    <cofactor evidence="2">
        <name>[4Fe-4S] cluster</name>
        <dbReference type="ChEBI" id="CHEBI:49883"/>
    </cofactor>
</comment>
<keyword evidence="5" id="KW-0288">FMN</keyword>
<keyword evidence="7" id="KW-0560">Oxidoreductase</keyword>
<proteinExistence type="inferred from homology"/>
<dbReference type="AlphaFoldDB" id="A0A964XML4"/>
<evidence type="ECO:0000256" key="8">
    <source>
        <dbReference type="ARBA" id="ARBA00023004"/>
    </source>
</evidence>
<dbReference type="Gene3D" id="3.50.50.60">
    <property type="entry name" value="FAD/NAD(P)-binding domain"/>
    <property type="match status" value="1"/>
</dbReference>
<evidence type="ECO:0000256" key="2">
    <source>
        <dbReference type="ARBA" id="ARBA00001966"/>
    </source>
</evidence>
<evidence type="ECO:0000259" key="11">
    <source>
        <dbReference type="Pfam" id="PF07992"/>
    </source>
</evidence>
<gene>
    <name evidence="12" type="ORF">GUY60_15970</name>
</gene>
<dbReference type="GO" id="GO:0033543">
    <property type="term" value="P:fatty acid beta-oxidation, unsaturated, even number, reductase/isomerase pathway"/>
    <property type="evidence" value="ECO:0007669"/>
    <property type="project" value="TreeGrafter"/>
</dbReference>
<dbReference type="Gene3D" id="3.40.50.720">
    <property type="entry name" value="NAD(P)-binding Rossmann-like Domain"/>
    <property type="match status" value="1"/>
</dbReference>
<dbReference type="GO" id="GO:0046872">
    <property type="term" value="F:metal ion binding"/>
    <property type="evidence" value="ECO:0007669"/>
    <property type="project" value="UniProtKB-KW"/>
</dbReference>
<keyword evidence="8" id="KW-0408">Iron</keyword>
<keyword evidence="6" id="KW-0479">Metal-binding</keyword>
<dbReference type="GO" id="GO:0010181">
    <property type="term" value="F:FMN binding"/>
    <property type="evidence" value="ECO:0007669"/>
    <property type="project" value="InterPro"/>
</dbReference>
<dbReference type="PRINTS" id="PR00368">
    <property type="entry name" value="FADPNR"/>
</dbReference>
<evidence type="ECO:0000313" key="12">
    <source>
        <dbReference type="EMBL" id="NBE52897.1"/>
    </source>
</evidence>
<evidence type="ECO:0000256" key="6">
    <source>
        <dbReference type="ARBA" id="ARBA00022723"/>
    </source>
</evidence>
<evidence type="ECO:0000256" key="3">
    <source>
        <dbReference type="ARBA" id="ARBA00011048"/>
    </source>
</evidence>
<dbReference type="InterPro" id="IPR036188">
    <property type="entry name" value="FAD/NAD-bd_sf"/>
</dbReference>
<evidence type="ECO:0000259" key="10">
    <source>
        <dbReference type="Pfam" id="PF00724"/>
    </source>
</evidence>
<dbReference type="EMBL" id="JAAAHS010000107">
    <property type="protein sequence ID" value="NBE52897.1"/>
    <property type="molecule type" value="Genomic_DNA"/>
</dbReference>
<dbReference type="Gene3D" id="3.20.20.70">
    <property type="entry name" value="Aldolase class I"/>
    <property type="match status" value="1"/>
</dbReference>
<protein>
    <submittedName>
        <fullName evidence="12">FAD-dependent oxidoreductase</fullName>
    </submittedName>
</protein>
<feature type="domain" description="FAD/NAD(P)-binding" evidence="11">
    <location>
        <begin position="186"/>
        <end position="294"/>
    </location>
</feature>
<keyword evidence="4" id="KW-0285">Flavoprotein</keyword>
<dbReference type="OrthoDB" id="3169239at2"/>
<sequence length="482" mass="51108">MKPEGRFGHLVLREIREQVGPGFVVGLRVPGDEGVSGGLGASECLDIATAMAGTGMVDFLSVIYGSGHTDRELADVIPVFGRPLGAHVPVAAAIRHQVDVPVFHAGRIADLPTARHVLAEGHADMVGMTRVHIADPHIVAKLMSGREDRIRPCVGATYCASRVETFCLHNPATGREAVIPQLVAPGATPRRIVVVGGGPGGLEAARVCAERGHDVTLLEAASRLGGQVLLAARTTRHAEKEGIVHWLAEEVRRLGVTVRLGCFAEPDDVLALHPDVVVVATGGLPNTEVLDSGEELVVPTWDVLSEQPKPGRRVLIFDDHGGEQALTAAERLAGAGARVELATPDRMAGADVTGTLYPDYLRALYSAGVTLTPDHVLRSVRRANGALVATLANAYSDELVERTVDQVVVEHGTLPVDDLYQELRPGSRNRGVTDPAALVAGRPQQPSTDEKGTYALFRIGDAVAHRNVHAAILDARRLCMGL</sequence>
<keyword evidence="9" id="KW-0411">Iron-sulfur</keyword>
<feature type="domain" description="NADH:flavin oxidoreductase/NADH oxidase N-terminal" evidence="10">
    <location>
        <begin position="6"/>
        <end position="148"/>
    </location>
</feature>
<dbReference type="PANTHER" id="PTHR42917">
    <property type="entry name" value="2,4-DIENOYL-COA REDUCTASE"/>
    <property type="match status" value="1"/>
</dbReference>
<dbReference type="InterPro" id="IPR013785">
    <property type="entry name" value="Aldolase_TIM"/>
</dbReference>
<evidence type="ECO:0000256" key="9">
    <source>
        <dbReference type="ARBA" id="ARBA00023014"/>
    </source>
</evidence>
<comment type="caution">
    <text evidence="12">The sequence shown here is derived from an EMBL/GenBank/DDBJ whole genome shotgun (WGS) entry which is preliminary data.</text>
</comment>
<dbReference type="InterPro" id="IPR023753">
    <property type="entry name" value="FAD/NAD-binding_dom"/>
</dbReference>
<reference evidence="12" key="1">
    <citation type="submission" date="2020-01" db="EMBL/GenBank/DDBJ databases">
        <title>Whole-genome analyses of novel actinobacteria.</title>
        <authorList>
            <person name="Sahin N."/>
        </authorList>
    </citation>
    <scope>NUCLEOTIDE SEQUENCE</scope>
    <source>
        <strain evidence="12">YC537</strain>
    </source>
</reference>
<accession>A0A964XML4</accession>
<dbReference type="InterPro" id="IPR001155">
    <property type="entry name" value="OxRdtase_FMN_N"/>
</dbReference>